<dbReference type="AlphaFoldDB" id="A0A6L6HUK9"/>
<dbReference type="Proteomes" id="UP000481417">
    <property type="component" value="Unassembled WGS sequence"/>
</dbReference>
<keyword evidence="2" id="KW-1185">Reference proteome</keyword>
<organism evidence="1 2">
    <name type="scientific">Paracoccus lichenicola</name>
    <dbReference type="NCBI Taxonomy" id="2665644"/>
    <lineage>
        <taxon>Bacteria</taxon>
        <taxon>Pseudomonadati</taxon>
        <taxon>Pseudomonadota</taxon>
        <taxon>Alphaproteobacteria</taxon>
        <taxon>Rhodobacterales</taxon>
        <taxon>Paracoccaceae</taxon>
        <taxon>Paracoccus</taxon>
    </lineage>
</organism>
<reference evidence="1 2" key="1">
    <citation type="submission" date="2019-11" db="EMBL/GenBank/DDBJ databases">
        <authorList>
            <person name="Lang L."/>
        </authorList>
    </citation>
    <scope>NUCLEOTIDE SEQUENCE [LARGE SCALE GENOMIC DNA]</scope>
    <source>
        <strain evidence="1 2">YIM 132242</strain>
    </source>
</reference>
<dbReference type="RefSeq" id="WP_154766149.1">
    <property type="nucleotide sequence ID" value="NZ_WMBT01000028.1"/>
</dbReference>
<evidence type="ECO:0000313" key="2">
    <source>
        <dbReference type="Proteomes" id="UP000481417"/>
    </source>
</evidence>
<proteinExistence type="predicted"/>
<protein>
    <submittedName>
        <fullName evidence="1">Uncharacterized protein</fullName>
    </submittedName>
</protein>
<gene>
    <name evidence="1" type="ORF">GIY56_17555</name>
</gene>
<dbReference type="EMBL" id="WMBT01000028">
    <property type="protein sequence ID" value="MTE02099.1"/>
    <property type="molecule type" value="Genomic_DNA"/>
</dbReference>
<name>A0A6L6HUK9_9RHOB</name>
<evidence type="ECO:0000313" key="1">
    <source>
        <dbReference type="EMBL" id="MTE02099.1"/>
    </source>
</evidence>
<accession>A0A6L6HUK9</accession>
<sequence>MEFPKRPLTAHLIEFTVGDAGHGYNVPEEYLLDVIADHVWVQKGYARMFARELFNARAVPGHMRSSDVFSMERLGREYYIHVCRFASDEDRLSFPRSFRANPYERKGAKVHAAFDYHLAFDFRDLDRVMVYLIPAFVLRCLDASFGQVGESLSVKRFERLLHERFDISVATYHNHDDRREENTRNGKTSSVALLRLNR</sequence>
<comment type="caution">
    <text evidence="1">The sequence shown here is derived from an EMBL/GenBank/DDBJ whole genome shotgun (WGS) entry which is preliminary data.</text>
</comment>